<dbReference type="AlphaFoldDB" id="A0A0A8ZJY1"/>
<proteinExistence type="predicted"/>
<accession>A0A0A8ZJY1</accession>
<reference evidence="1" key="1">
    <citation type="submission" date="2014-09" db="EMBL/GenBank/DDBJ databases">
        <authorList>
            <person name="Magalhaes I.L.F."/>
            <person name="Oliveira U."/>
            <person name="Santos F.R."/>
            <person name="Vidigal T.H.D.A."/>
            <person name="Brescovit A.D."/>
            <person name="Santos A.J."/>
        </authorList>
    </citation>
    <scope>NUCLEOTIDE SEQUENCE</scope>
    <source>
        <tissue evidence="1">Shoot tissue taken approximately 20 cm above the soil surface</tissue>
    </source>
</reference>
<organism evidence="1">
    <name type="scientific">Arundo donax</name>
    <name type="common">Giant reed</name>
    <name type="synonym">Donax arundinaceus</name>
    <dbReference type="NCBI Taxonomy" id="35708"/>
    <lineage>
        <taxon>Eukaryota</taxon>
        <taxon>Viridiplantae</taxon>
        <taxon>Streptophyta</taxon>
        <taxon>Embryophyta</taxon>
        <taxon>Tracheophyta</taxon>
        <taxon>Spermatophyta</taxon>
        <taxon>Magnoliopsida</taxon>
        <taxon>Liliopsida</taxon>
        <taxon>Poales</taxon>
        <taxon>Poaceae</taxon>
        <taxon>PACMAD clade</taxon>
        <taxon>Arundinoideae</taxon>
        <taxon>Arundineae</taxon>
        <taxon>Arundo</taxon>
    </lineage>
</organism>
<reference evidence="1" key="2">
    <citation type="journal article" date="2015" name="Data Brief">
        <title>Shoot transcriptome of the giant reed, Arundo donax.</title>
        <authorList>
            <person name="Barrero R.A."/>
            <person name="Guerrero F.D."/>
            <person name="Moolhuijzen P."/>
            <person name="Goolsby J.A."/>
            <person name="Tidwell J."/>
            <person name="Bellgard S.E."/>
            <person name="Bellgard M.I."/>
        </authorList>
    </citation>
    <scope>NUCLEOTIDE SEQUENCE</scope>
    <source>
        <tissue evidence="1">Shoot tissue taken approximately 20 cm above the soil surface</tissue>
    </source>
</reference>
<protein>
    <submittedName>
        <fullName evidence="1">Uncharacterized protein</fullName>
    </submittedName>
</protein>
<sequence>MVRPPALLTAPLPAVANSERSAWLGGDLGWICA</sequence>
<dbReference type="EMBL" id="GBRH01258186">
    <property type="protein sequence ID" value="JAD39709.1"/>
    <property type="molecule type" value="Transcribed_RNA"/>
</dbReference>
<evidence type="ECO:0000313" key="1">
    <source>
        <dbReference type="EMBL" id="JAD39709.1"/>
    </source>
</evidence>
<name>A0A0A8ZJY1_ARUDO</name>